<accession>A0A0P9D5K4</accession>
<name>A0A0P9D5K4_9CHLR</name>
<dbReference type="Proteomes" id="UP000050509">
    <property type="component" value="Unassembled WGS sequence"/>
</dbReference>
<dbReference type="EMBL" id="LJCR01000071">
    <property type="protein sequence ID" value="KPV54346.1"/>
    <property type="molecule type" value="Genomic_DNA"/>
</dbReference>
<organism evidence="1 2">
    <name type="scientific">Kouleothrix aurantiaca</name>
    <dbReference type="NCBI Taxonomy" id="186479"/>
    <lineage>
        <taxon>Bacteria</taxon>
        <taxon>Bacillati</taxon>
        <taxon>Chloroflexota</taxon>
        <taxon>Chloroflexia</taxon>
        <taxon>Chloroflexales</taxon>
        <taxon>Roseiflexineae</taxon>
        <taxon>Roseiflexaceae</taxon>
        <taxon>Kouleothrix</taxon>
    </lineage>
</organism>
<proteinExistence type="predicted"/>
<dbReference type="AlphaFoldDB" id="A0A0P9D5K4"/>
<evidence type="ECO:0000313" key="2">
    <source>
        <dbReference type="Proteomes" id="UP000050509"/>
    </source>
</evidence>
<reference evidence="1 2" key="1">
    <citation type="submission" date="2015-09" db="EMBL/GenBank/DDBJ databases">
        <title>Draft genome sequence of Kouleothrix aurantiaca JCM 19913.</title>
        <authorList>
            <person name="Hemp J."/>
        </authorList>
    </citation>
    <scope>NUCLEOTIDE SEQUENCE [LARGE SCALE GENOMIC DNA]</scope>
    <source>
        <strain evidence="1 2">COM-B</strain>
    </source>
</reference>
<keyword evidence="2" id="KW-1185">Reference proteome</keyword>
<gene>
    <name evidence="1" type="ORF">SE17_04315</name>
</gene>
<sequence>MPVIIDNTPPAGQWYTAIAGIVQTAITVVETLQRAALVYEANEIAALINAATAGHAVEGSTMTKEQAEALNLLITTFGAYLNTPMVEGGLKPINVLYRKWPAPVTD</sequence>
<protein>
    <submittedName>
        <fullName evidence="1">Uncharacterized protein</fullName>
    </submittedName>
</protein>
<comment type="caution">
    <text evidence="1">The sequence shown here is derived from an EMBL/GenBank/DDBJ whole genome shotgun (WGS) entry which is preliminary data.</text>
</comment>
<evidence type="ECO:0000313" key="1">
    <source>
        <dbReference type="EMBL" id="KPV54346.1"/>
    </source>
</evidence>